<comment type="subunit">
    <text evidence="5 16">Homodimer.</text>
</comment>
<organism evidence="17 18">
    <name type="scientific">Marinobacter gudaonensis</name>
    <dbReference type="NCBI Taxonomy" id="375760"/>
    <lineage>
        <taxon>Bacteria</taxon>
        <taxon>Pseudomonadati</taxon>
        <taxon>Pseudomonadota</taxon>
        <taxon>Gammaproteobacteria</taxon>
        <taxon>Pseudomonadales</taxon>
        <taxon>Marinobacteraceae</taxon>
        <taxon>Marinobacter</taxon>
    </lineage>
</organism>
<evidence type="ECO:0000256" key="13">
    <source>
        <dbReference type="ARBA" id="ARBA00022993"/>
    </source>
</evidence>
<dbReference type="SUPFAM" id="SSF53067">
    <property type="entry name" value="Actin-like ATPase domain"/>
    <property type="match status" value="2"/>
</dbReference>
<sequence>MKLFIDAGNTRLKWCLEDGGGVIQSGTGILDEQVHLEGLEYRSEISAIAVSTVASEARREQLAASLADLCPAPVRFYWAEATRGGLRNAYPDVARMGADRWHAMYGAWLSHKSGFAVIDAGSAVTVDYVDARGQHLGGYILPGLRMMVRSLQNDAARIWFDPEQVLETAPGKSTGECVNHGLAWLSGAMVERVQSDARTLGLKDILVTGGDADRLIGLGLSGTLHPDLVFAGLRAIDAEDASG</sequence>
<proteinExistence type="inferred from homology"/>
<evidence type="ECO:0000256" key="11">
    <source>
        <dbReference type="ARBA" id="ARBA00022840"/>
    </source>
</evidence>
<evidence type="ECO:0000256" key="6">
    <source>
        <dbReference type="ARBA" id="ARBA00012102"/>
    </source>
</evidence>
<feature type="binding site" evidence="16">
    <location>
        <position position="90"/>
    </location>
    <ligand>
        <name>substrate</name>
    </ligand>
</feature>
<dbReference type="CDD" id="cd24015">
    <property type="entry name" value="ASKHA_NBD_PanK-III"/>
    <property type="match status" value="1"/>
</dbReference>
<dbReference type="GO" id="GO:0015937">
    <property type="term" value="P:coenzyme A biosynthetic process"/>
    <property type="evidence" value="ECO:0007669"/>
    <property type="project" value="UniProtKB-UniRule"/>
</dbReference>
<evidence type="ECO:0000256" key="15">
    <source>
        <dbReference type="ARBA" id="ARBA00040883"/>
    </source>
</evidence>
<evidence type="ECO:0000256" key="3">
    <source>
        <dbReference type="ARBA" id="ARBA00004496"/>
    </source>
</evidence>
<evidence type="ECO:0000256" key="10">
    <source>
        <dbReference type="ARBA" id="ARBA00022777"/>
    </source>
</evidence>
<feature type="binding site" evidence="16">
    <location>
        <begin position="6"/>
        <end position="13"/>
    </location>
    <ligand>
        <name>ATP</name>
        <dbReference type="ChEBI" id="CHEBI:30616"/>
    </ligand>
</feature>
<dbReference type="Proteomes" id="UP000199290">
    <property type="component" value="Unassembled WGS sequence"/>
</dbReference>
<evidence type="ECO:0000256" key="16">
    <source>
        <dbReference type="HAMAP-Rule" id="MF_01274"/>
    </source>
</evidence>
<evidence type="ECO:0000313" key="17">
    <source>
        <dbReference type="EMBL" id="SFR62014.1"/>
    </source>
</evidence>
<evidence type="ECO:0000256" key="2">
    <source>
        <dbReference type="ARBA" id="ARBA00001958"/>
    </source>
</evidence>
<feature type="binding site" evidence="16">
    <location>
        <position position="122"/>
    </location>
    <ligand>
        <name>ATP</name>
        <dbReference type="ChEBI" id="CHEBI:30616"/>
    </ligand>
</feature>
<comment type="pathway">
    <text evidence="4 16">Cofactor biosynthesis; coenzyme A biosynthesis; CoA from (R)-pantothenate: step 1/5.</text>
</comment>
<evidence type="ECO:0000256" key="7">
    <source>
        <dbReference type="ARBA" id="ARBA00022490"/>
    </source>
</evidence>
<keyword evidence="9 16" id="KW-0547">Nucleotide-binding</keyword>
<comment type="cofactor">
    <cofactor evidence="2">
        <name>K(+)</name>
        <dbReference type="ChEBI" id="CHEBI:29103"/>
    </cofactor>
</comment>
<dbReference type="HAMAP" id="MF_01274">
    <property type="entry name" value="Pantothen_kinase_3"/>
    <property type="match status" value="1"/>
</dbReference>
<keyword evidence="18" id="KW-1185">Reference proteome</keyword>
<keyword evidence="12 16" id="KW-0630">Potassium</keyword>
<evidence type="ECO:0000256" key="4">
    <source>
        <dbReference type="ARBA" id="ARBA00005225"/>
    </source>
</evidence>
<reference evidence="18" key="1">
    <citation type="submission" date="2016-10" db="EMBL/GenBank/DDBJ databases">
        <authorList>
            <person name="Varghese N."/>
            <person name="Submissions S."/>
        </authorList>
    </citation>
    <scope>NUCLEOTIDE SEQUENCE [LARGE SCALE GENOMIC DNA]</scope>
    <source>
        <strain evidence="18">CGMCC 1.6294</strain>
    </source>
</reference>
<evidence type="ECO:0000256" key="5">
    <source>
        <dbReference type="ARBA" id="ARBA00011738"/>
    </source>
</evidence>
<dbReference type="OrthoDB" id="9781305at2"/>
<feature type="binding site" evidence="16">
    <location>
        <position position="174"/>
    </location>
    <ligand>
        <name>substrate</name>
    </ligand>
</feature>
<dbReference type="RefSeq" id="WP_091992451.1">
    <property type="nucleotide sequence ID" value="NZ_FOYV01000007.1"/>
</dbReference>
<dbReference type="GO" id="GO:0004594">
    <property type="term" value="F:pantothenate kinase activity"/>
    <property type="evidence" value="ECO:0007669"/>
    <property type="project" value="UniProtKB-UniRule"/>
</dbReference>
<dbReference type="STRING" id="375760.SAMN04488073_3500"/>
<evidence type="ECO:0000256" key="8">
    <source>
        <dbReference type="ARBA" id="ARBA00022679"/>
    </source>
</evidence>
<comment type="cofactor">
    <cofactor evidence="16">
        <name>NH4(+)</name>
        <dbReference type="ChEBI" id="CHEBI:28938"/>
    </cofactor>
    <cofactor evidence="16">
        <name>K(+)</name>
        <dbReference type="ChEBI" id="CHEBI:29103"/>
    </cofactor>
    <text evidence="16">A monovalent cation. Ammonium or potassium.</text>
</comment>
<dbReference type="UniPathway" id="UPA00241">
    <property type="reaction ID" value="UER00352"/>
</dbReference>
<dbReference type="GO" id="GO:0046872">
    <property type="term" value="F:metal ion binding"/>
    <property type="evidence" value="ECO:0007669"/>
    <property type="project" value="UniProtKB-KW"/>
</dbReference>
<dbReference type="PANTHER" id="PTHR34265:SF1">
    <property type="entry name" value="TYPE III PANTOTHENATE KINASE"/>
    <property type="match status" value="1"/>
</dbReference>
<evidence type="ECO:0000256" key="14">
    <source>
        <dbReference type="ARBA" id="ARBA00038036"/>
    </source>
</evidence>
<dbReference type="InterPro" id="IPR043129">
    <property type="entry name" value="ATPase_NBD"/>
</dbReference>
<dbReference type="GO" id="GO:0005737">
    <property type="term" value="C:cytoplasm"/>
    <property type="evidence" value="ECO:0007669"/>
    <property type="project" value="UniProtKB-SubCell"/>
</dbReference>
<keyword evidence="11 16" id="KW-0067">ATP-binding</keyword>
<dbReference type="Pfam" id="PF03309">
    <property type="entry name" value="Pan_kinase"/>
    <property type="match status" value="1"/>
</dbReference>
<comment type="similarity">
    <text evidence="14 16">Belongs to the type III pantothenate kinase family.</text>
</comment>
<keyword evidence="7 16" id="KW-0963">Cytoplasm</keyword>
<keyword evidence="13 16" id="KW-0173">Coenzyme A biosynthesis</keyword>
<dbReference type="EMBL" id="FOYV01000007">
    <property type="protein sequence ID" value="SFR62014.1"/>
    <property type="molecule type" value="Genomic_DNA"/>
</dbReference>
<feature type="active site" description="Proton acceptor" evidence="16">
    <location>
        <position position="99"/>
    </location>
</feature>
<feature type="binding site" evidence="16">
    <location>
        <begin position="97"/>
        <end position="100"/>
    </location>
    <ligand>
        <name>substrate</name>
    </ligand>
</feature>
<dbReference type="PANTHER" id="PTHR34265">
    <property type="entry name" value="TYPE III PANTOTHENATE KINASE"/>
    <property type="match status" value="1"/>
</dbReference>
<name>A0A1I6I5V1_9GAMM</name>
<evidence type="ECO:0000313" key="18">
    <source>
        <dbReference type="Proteomes" id="UP000199290"/>
    </source>
</evidence>
<comment type="subcellular location">
    <subcellularLocation>
        <location evidence="3 16">Cytoplasm</location>
    </subcellularLocation>
</comment>
<evidence type="ECO:0000256" key="1">
    <source>
        <dbReference type="ARBA" id="ARBA00001206"/>
    </source>
</evidence>
<accession>A0A1I6I5V1</accession>
<dbReference type="NCBIfam" id="TIGR00671">
    <property type="entry name" value="baf"/>
    <property type="match status" value="1"/>
</dbReference>
<evidence type="ECO:0000256" key="12">
    <source>
        <dbReference type="ARBA" id="ARBA00022958"/>
    </source>
</evidence>
<keyword evidence="8 16" id="KW-0808">Transferase</keyword>
<keyword evidence="16" id="KW-0479">Metal-binding</keyword>
<keyword evidence="10 16" id="KW-0418">Kinase</keyword>
<dbReference type="Gene3D" id="3.30.420.40">
    <property type="match status" value="2"/>
</dbReference>
<comment type="function">
    <text evidence="16">Catalyzes the phosphorylation of pantothenate (Pan), the first step in CoA biosynthesis.</text>
</comment>
<feature type="binding site" evidence="16">
    <location>
        <position position="119"/>
    </location>
    <ligand>
        <name>K(+)</name>
        <dbReference type="ChEBI" id="CHEBI:29103"/>
    </ligand>
</feature>
<dbReference type="EC" id="2.7.1.33" evidence="6 16"/>
<dbReference type="GO" id="GO:0005524">
    <property type="term" value="F:ATP binding"/>
    <property type="evidence" value="ECO:0007669"/>
    <property type="project" value="UniProtKB-UniRule"/>
</dbReference>
<gene>
    <name evidence="16" type="primary">coaX</name>
    <name evidence="17" type="ORF">SAMN04488073_3500</name>
</gene>
<dbReference type="InterPro" id="IPR004619">
    <property type="entry name" value="Type_III_PanK"/>
</dbReference>
<protein>
    <recommendedName>
        <fullName evidence="15 16">Type III pantothenate kinase</fullName>
        <ecNumber evidence="6 16">2.7.1.33</ecNumber>
    </recommendedName>
    <alternativeName>
        <fullName evidence="16">PanK-III</fullName>
    </alternativeName>
    <alternativeName>
        <fullName evidence="16">Pantothenic acid kinase</fullName>
    </alternativeName>
</protein>
<evidence type="ECO:0000256" key="9">
    <source>
        <dbReference type="ARBA" id="ARBA00022741"/>
    </source>
</evidence>
<comment type="catalytic activity">
    <reaction evidence="1 16">
        <text>(R)-pantothenate + ATP = (R)-4'-phosphopantothenate + ADP + H(+)</text>
        <dbReference type="Rhea" id="RHEA:16373"/>
        <dbReference type="ChEBI" id="CHEBI:10986"/>
        <dbReference type="ChEBI" id="CHEBI:15378"/>
        <dbReference type="ChEBI" id="CHEBI:29032"/>
        <dbReference type="ChEBI" id="CHEBI:30616"/>
        <dbReference type="ChEBI" id="CHEBI:456216"/>
        <dbReference type="EC" id="2.7.1.33"/>
    </reaction>
</comment>
<dbReference type="AlphaFoldDB" id="A0A1I6I5V1"/>